<evidence type="ECO:0000313" key="3">
    <source>
        <dbReference type="EMBL" id="GMI21927.1"/>
    </source>
</evidence>
<feature type="domain" description="C2H2-type" evidence="2">
    <location>
        <begin position="21"/>
        <end position="46"/>
    </location>
</feature>
<proteinExistence type="predicted"/>
<evidence type="ECO:0000256" key="1">
    <source>
        <dbReference type="SAM" id="MobiDB-lite"/>
    </source>
</evidence>
<dbReference type="SMART" id="SM00355">
    <property type="entry name" value="ZnF_C2H2"/>
    <property type="match status" value="3"/>
</dbReference>
<name>A0ABQ6M974_9STRA</name>
<accession>A0ABQ6M974</accession>
<feature type="domain" description="C2H2-type" evidence="2">
    <location>
        <begin position="53"/>
        <end position="85"/>
    </location>
</feature>
<evidence type="ECO:0000313" key="4">
    <source>
        <dbReference type="Proteomes" id="UP001165060"/>
    </source>
</evidence>
<organism evidence="3 4">
    <name type="scientific">Tetraparma gracilis</name>
    <dbReference type="NCBI Taxonomy" id="2962635"/>
    <lineage>
        <taxon>Eukaryota</taxon>
        <taxon>Sar</taxon>
        <taxon>Stramenopiles</taxon>
        <taxon>Ochrophyta</taxon>
        <taxon>Bolidophyceae</taxon>
        <taxon>Parmales</taxon>
        <taxon>Triparmaceae</taxon>
        <taxon>Tetraparma</taxon>
    </lineage>
</organism>
<dbReference type="EMBL" id="BRYB01001268">
    <property type="protein sequence ID" value="GMI21927.1"/>
    <property type="molecule type" value="Genomic_DNA"/>
</dbReference>
<feature type="domain" description="C2H2-type" evidence="2">
    <location>
        <begin position="92"/>
        <end position="115"/>
    </location>
</feature>
<comment type="caution">
    <text evidence="3">The sequence shown here is derived from an EMBL/GenBank/DDBJ whole genome shotgun (WGS) entry which is preliminary data.</text>
</comment>
<sequence>MKLSAVTRHKAFKHDIGVTWFFCDEPECLFRAKTDNGVKQHKMQRHNKNITWFYCDVPGCTSYQGTYPAVAKTAAKIKAHKRLVHGVGLTYIKCPDCDYQAKSSESLVKHRVSKHNYVHVPKKKFVNYTGPDYANRDRKVKDKNYWNNVPTTWKPGDPVDFATLNPLHHPNATGAGVAGVAVAGAGAVVPAAGGAGGGGSANDEEEERGWEAAVDAILDVPRAPAFPPMPPPLLAPLLTQASHMQVPLPSIPARPRTRSAGNENENVIL</sequence>
<protein>
    <recommendedName>
        <fullName evidence="2">C2H2-type domain-containing protein</fullName>
    </recommendedName>
</protein>
<reference evidence="3 4" key="1">
    <citation type="journal article" date="2023" name="Commun. Biol.">
        <title>Genome analysis of Parmales, the sister group of diatoms, reveals the evolutionary specialization of diatoms from phago-mixotrophs to photoautotrophs.</title>
        <authorList>
            <person name="Ban H."/>
            <person name="Sato S."/>
            <person name="Yoshikawa S."/>
            <person name="Yamada K."/>
            <person name="Nakamura Y."/>
            <person name="Ichinomiya M."/>
            <person name="Sato N."/>
            <person name="Blanc-Mathieu R."/>
            <person name="Endo H."/>
            <person name="Kuwata A."/>
            <person name="Ogata H."/>
        </authorList>
    </citation>
    <scope>NUCLEOTIDE SEQUENCE [LARGE SCALE GENOMIC DNA]</scope>
</reference>
<dbReference type="InterPro" id="IPR013087">
    <property type="entry name" value="Znf_C2H2_type"/>
</dbReference>
<evidence type="ECO:0000259" key="2">
    <source>
        <dbReference type="SMART" id="SM00355"/>
    </source>
</evidence>
<feature type="compositionally biased region" description="Polar residues" evidence="1">
    <location>
        <begin position="259"/>
        <end position="269"/>
    </location>
</feature>
<keyword evidence="4" id="KW-1185">Reference proteome</keyword>
<dbReference type="Proteomes" id="UP001165060">
    <property type="component" value="Unassembled WGS sequence"/>
</dbReference>
<gene>
    <name evidence="3" type="ORF">TeGR_g1133</name>
</gene>
<feature type="region of interest" description="Disordered" evidence="1">
    <location>
        <begin position="250"/>
        <end position="269"/>
    </location>
</feature>